<evidence type="ECO:0000313" key="1">
    <source>
        <dbReference type="EMBL" id="KAH7845454.1"/>
    </source>
</evidence>
<name>A0ACB7XVZ5_9ERIC</name>
<evidence type="ECO:0000313" key="2">
    <source>
        <dbReference type="Proteomes" id="UP000828048"/>
    </source>
</evidence>
<accession>A0ACB7XVZ5</accession>
<sequence length="344" mass="37488">MDRRRAVNSAAILSDMKRSQSELALEELFSNVDDDNAVGVDFSTHNTNNNNKPLPNVSIFTGETSAAANHNSFPFPNQEIMNNFPSCTGLTDTPLWSQNITSKQSCISTPIDSQSSICVSSPNSATKPKGRYCQAMGTTSGSSGEQSDDDDIDIDTEAGPCEQSTDAIALKRIKRMVSNRESARRSRSRKQAHLVELEQQVDQLRGENATLFKQLTDATQQFKDSTTNNRVLKSDVEALRAKVKLAEDMVARGSLTSTFSHLLQNHLSTPQSFGSHNMCRLGNVSPTINVGDDVSYPGMTQNSTLGVRNVDAFSGNVNNGVINDTVSCVSDDWAWDSHVPTMSK</sequence>
<reference evidence="1 2" key="1">
    <citation type="journal article" date="2021" name="Hortic Res">
        <title>High-quality reference genome and annotation aids understanding of berry development for evergreen blueberry (Vaccinium darrowii).</title>
        <authorList>
            <person name="Yu J."/>
            <person name="Hulse-Kemp A.M."/>
            <person name="Babiker E."/>
            <person name="Staton M."/>
        </authorList>
    </citation>
    <scope>NUCLEOTIDE SEQUENCE [LARGE SCALE GENOMIC DNA]</scope>
    <source>
        <strain evidence="2">cv. NJ 8807/NJ 8810</strain>
        <tissue evidence="1">Young leaf</tissue>
    </source>
</reference>
<dbReference type="Proteomes" id="UP000828048">
    <property type="component" value="Chromosome 5"/>
</dbReference>
<keyword evidence="2" id="KW-1185">Reference proteome</keyword>
<dbReference type="EMBL" id="CM037155">
    <property type="protein sequence ID" value="KAH7845454.1"/>
    <property type="molecule type" value="Genomic_DNA"/>
</dbReference>
<proteinExistence type="predicted"/>
<organism evidence="1 2">
    <name type="scientific">Vaccinium darrowii</name>
    <dbReference type="NCBI Taxonomy" id="229202"/>
    <lineage>
        <taxon>Eukaryota</taxon>
        <taxon>Viridiplantae</taxon>
        <taxon>Streptophyta</taxon>
        <taxon>Embryophyta</taxon>
        <taxon>Tracheophyta</taxon>
        <taxon>Spermatophyta</taxon>
        <taxon>Magnoliopsida</taxon>
        <taxon>eudicotyledons</taxon>
        <taxon>Gunneridae</taxon>
        <taxon>Pentapetalae</taxon>
        <taxon>asterids</taxon>
        <taxon>Ericales</taxon>
        <taxon>Ericaceae</taxon>
        <taxon>Vaccinioideae</taxon>
        <taxon>Vaccinieae</taxon>
        <taxon>Vaccinium</taxon>
    </lineage>
</organism>
<protein>
    <submittedName>
        <fullName evidence="1">Uncharacterized protein</fullName>
    </submittedName>
</protein>
<comment type="caution">
    <text evidence="1">The sequence shown here is derived from an EMBL/GenBank/DDBJ whole genome shotgun (WGS) entry which is preliminary data.</text>
</comment>
<gene>
    <name evidence="1" type="ORF">Vadar_002205</name>
</gene>